<keyword evidence="3" id="KW-1185">Reference proteome</keyword>
<proteinExistence type="predicted"/>
<protein>
    <recommendedName>
        <fullName evidence="4">G-patch domain-containing protein</fullName>
    </recommendedName>
</protein>
<evidence type="ECO:0000256" key="1">
    <source>
        <dbReference type="SAM" id="MobiDB-lite"/>
    </source>
</evidence>
<sequence>MDTTAYLTRQGWLGAGHSLQPDGRGIKKPLLVSKKPNVLGLGRKQHDSHADQWWARAFDSSLRNLAVDTLRATGAHHVAIEGSGALEMVQHGGGKWVGKAGLYGSFVRGEGLSGTLTPGDRGKEATNAPEGGLTGNKRQFQEEDGNGERDGAVLLRKRRKDRKLSIVHGSILDAGRVSDKDKNTTAGSKSSKEDRSNGRKAGREAAERGAVQFAVAAGDSAASPAGGTRKQKRRERDQVAETKSGPPRGNPEAAMEVRKENEDAEPPMVTIPNTALDRTEKKRRKEERRGCRSNRRHIDRPDPSQPKGKGKGKDKGKRKAEREDE</sequence>
<feature type="region of interest" description="Disordered" evidence="1">
    <location>
        <begin position="113"/>
        <end position="152"/>
    </location>
</feature>
<feature type="compositionally biased region" description="Basic residues" evidence="1">
    <location>
        <begin position="281"/>
        <end position="298"/>
    </location>
</feature>
<dbReference type="EMBL" id="FWEW01001985">
    <property type="protein sequence ID" value="SLM37937.1"/>
    <property type="molecule type" value="Genomic_DNA"/>
</dbReference>
<dbReference type="AlphaFoldDB" id="A0A1W5D481"/>
<accession>A0A1W5D481</accession>
<evidence type="ECO:0000313" key="2">
    <source>
        <dbReference type="EMBL" id="SLM37937.1"/>
    </source>
</evidence>
<feature type="compositionally biased region" description="Basic and acidic residues" evidence="1">
    <location>
        <begin position="190"/>
        <end position="207"/>
    </location>
</feature>
<dbReference type="Proteomes" id="UP000192927">
    <property type="component" value="Unassembled WGS sequence"/>
</dbReference>
<evidence type="ECO:0008006" key="4">
    <source>
        <dbReference type="Google" id="ProtNLM"/>
    </source>
</evidence>
<reference evidence="3" key="1">
    <citation type="submission" date="2017-03" db="EMBL/GenBank/DDBJ databases">
        <authorList>
            <person name="Sharma R."/>
            <person name="Thines M."/>
        </authorList>
    </citation>
    <scope>NUCLEOTIDE SEQUENCE [LARGE SCALE GENOMIC DNA]</scope>
</reference>
<evidence type="ECO:0000313" key="3">
    <source>
        <dbReference type="Proteomes" id="UP000192927"/>
    </source>
</evidence>
<feature type="region of interest" description="Disordered" evidence="1">
    <location>
        <begin position="177"/>
        <end position="325"/>
    </location>
</feature>
<name>A0A1W5D481_9LECA</name>
<organism evidence="2 3">
    <name type="scientific">Lasallia pustulata</name>
    <dbReference type="NCBI Taxonomy" id="136370"/>
    <lineage>
        <taxon>Eukaryota</taxon>
        <taxon>Fungi</taxon>
        <taxon>Dikarya</taxon>
        <taxon>Ascomycota</taxon>
        <taxon>Pezizomycotina</taxon>
        <taxon>Lecanoromycetes</taxon>
        <taxon>OSLEUM clade</taxon>
        <taxon>Umbilicariomycetidae</taxon>
        <taxon>Umbilicariales</taxon>
        <taxon>Umbilicariaceae</taxon>
        <taxon>Lasallia</taxon>
    </lineage>
</organism>
<feature type="compositionally biased region" description="Low complexity" evidence="1">
    <location>
        <begin position="208"/>
        <end position="227"/>
    </location>
</feature>
<feature type="compositionally biased region" description="Basic residues" evidence="1">
    <location>
        <begin position="308"/>
        <end position="319"/>
    </location>
</feature>